<name>I3SBW1_MEDTR</name>
<protein>
    <submittedName>
        <fullName evidence="4">Putative Late nodulin</fullName>
    </submittedName>
</protein>
<proteinExistence type="evidence at transcript level"/>
<dbReference type="AlphaFoldDB" id="I3SBW1"/>
<dbReference type="GO" id="GO:0046872">
    <property type="term" value="F:metal ion binding"/>
    <property type="evidence" value="ECO:0007669"/>
    <property type="project" value="InterPro"/>
</dbReference>
<reference evidence="3" key="1">
    <citation type="submission" date="2012-05" db="EMBL/GenBank/DDBJ databases">
        <authorList>
            <person name="Krishnakumar V."/>
            <person name="Cheung F."/>
            <person name="Xiao Y."/>
            <person name="Chan A."/>
            <person name="Moskal W.A."/>
            <person name="Town C.D."/>
        </authorList>
    </citation>
    <scope>NUCLEOTIDE SEQUENCE</scope>
</reference>
<evidence type="ECO:0000313" key="4">
    <source>
        <dbReference type="EMBL" id="RHN56584.1"/>
    </source>
</evidence>
<dbReference type="InterPro" id="IPR009810">
    <property type="entry name" value="Nodulin_late_dom"/>
</dbReference>
<gene>
    <name evidence="4" type="ORF">MtrunA17_Chr5g0431041</name>
</gene>
<dbReference type="EMBL" id="PSQE01000005">
    <property type="protein sequence ID" value="RHN56584.1"/>
    <property type="molecule type" value="Genomic_DNA"/>
</dbReference>
<organism evidence="3">
    <name type="scientific">Medicago truncatula</name>
    <name type="common">Barrel medic</name>
    <name type="synonym">Medicago tribuloides</name>
    <dbReference type="NCBI Taxonomy" id="3880"/>
    <lineage>
        <taxon>Eukaryota</taxon>
        <taxon>Viridiplantae</taxon>
        <taxon>Streptophyta</taxon>
        <taxon>Embryophyta</taxon>
        <taxon>Tracheophyta</taxon>
        <taxon>Spermatophyta</taxon>
        <taxon>Magnoliopsida</taxon>
        <taxon>eudicotyledons</taxon>
        <taxon>Gunneridae</taxon>
        <taxon>Pentapetalae</taxon>
        <taxon>rosids</taxon>
        <taxon>fabids</taxon>
        <taxon>Fabales</taxon>
        <taxon>Fabaceae</taxon>
        <taxon>Papilionoideae</taxon>
        <taxon>50 kb inversion clade</taxon>
        <taxon>NPAAA clade</taxon>
        <taxon>Hologalegina</taxon>
        <taxon>IRL clade</taxon>
        <taxon>Trifolieae</taxon>
        <taxon>Medicago</taxon>
    </lineage>
</organism>
<keyword evidence="1" id="KW-0472">Membrane</keyword>
<evidence type="ECO:0000259" key="2">
    <source>
        <dbReference type="Pfam" id="PF07127"/>
    </source>
</evidence>
<evidence type="ECO:0000256" key="1">
    <source>
        <dbReference type="SAM" id="Phobius"/>
    </source>
</evidence>
<evidence type="ECO:0000313" key="3">
    <source>
        <dbReference type="EMBL" id="AFK37753.1"/>
    </source>
</evidence>
<dbReference type="EMBL" id="BT137958">
    <property type="protein sequence ID" value="AFK37753.1"/>
    <property type="molecule type" value="mRNA"/>
</dbReference>
<sequence length="75" mass="9118">MQRRKKKNMAEILKFVFGIIIFLPIFLVAMDIVDKIDECESNVDCPKSYIINWDKNYVHKCINNRCEWIKIIRRR</sequence>
<accession>I3SBW1</accession>
<feature type="domain" description="Late nodulin" evidence="2">
    <location>
        <begin position="9"/>
        <end position="67"/>
    </location>
</feature>
<feature type="transmembrane region" description="Helical" evidence="1">
    <location>
        <begin position="12"/>
        <end position="33"/>
    </location>
</feature>
<dbReference type="Proteomes" id="UP000265566">
    <property type="component" value="Chromosome 5"/>
</dbReference>
<dbReference type="Pfam" id="PF07127">
    <property type="entry name" value="Nodulin_late"/>
    <property type="match status" value="1"/>
</dbReference>
<keyword evidence="1" id="KW-1133">Transmembrane helix</keyword>
<dbReference type="Gramene" id="rna32010">
    <property type="protein sequence ID" value="RHN56584.1"/>
    <property type="gene ID" value="gene32010"/>
</dbReference>
<keyword evidence="1" id="KW-0812">Transmembrane</keyword>
<reference evidence="4" key="2">
    <citation type="journal article" date="2018" name="Nat. Plants">
        <title>Whole-genome landscape of Medicago truncatula symbiotic genes.</title>
        <authorList>
            <person name="Pecrix Y."/>
            <person name="Gamas P."/>
            <person name="Carrere S."/>
        </authorList>
    </citation>
    <scope>NUCLEOTIDE SEQUENCE</scope>
    <source>
        <tissue evidence="4">Leaves</tissue>
    </source>
</reference>